<reference evidence="1" key="2">
    <citation type="submission" date="2021-02" db="EMBL/GenBank/DDBJ databases">
        <authorList>
            <person name="Kimball J.A."/>
            <person name="Haas M.W."/>
            <person name="Macchietto M."/>
            <person name="Kono T."/>
            <person name="Duquette J."/>
            <person name="Shao M."/>
        </authorList>
    </citation>
    <scope>NUCLEOTIDE SEQUENCE</scope>
    <source>
        <tissue evidence="1">Fresh leaf tissue</tissue>
    </source>
</reference>
<dbReference type="Proteomes" id="UP000729402">
    <property type="component" value="Unassembled WGS sequence"/>
</dbReference>
<evidence type="ECO:0000313" key="2">
    <source>
        <dbReference type="Proteomes" id="UP000729402"/>
    </source>
</evidence>
<comment type="caution">
    <text evidence="1">The sequence shown here is derived from an EMBL/GenBank/DDBJ whole genome shotgun (WGS) entry which is preliminary data.</text>
</comment>
<organism evidence="1 2">
    <name type="scientific">Zizania palustris</name>
    <name type="common">Northern wild rice</name>
    <dbReference type="NCBI Taxonomy" id="103762"/>
    <lineage>
        <taxon>Eukaryota</taxon>
        <taxon>Viridiplantae</taxon>
        <taxon>Streptophyta</taxon>
        <taxon>Embryophyta</taxon>
        <taxon>Tracheophyta</taxon>
        <taxon>Spermatophyta</taxon>
        <taxon>Magnoliopsida</taxon>
        <taxon>Liliopsida</taxon>
        <taxon>Poales</taxon>
        <taxon>Poaceae</taxon>
        <taxon>BOP clade</taxon>
        <taxon>Oryzoideae</taxon>
        <taxon>Oryzeae</taxon>
        <taxon>Zizaniinae</taxon>
        <taxon>Zizania</taxon>
    </lineage>
</organism>
<keyword evidence="2" id="KW-1185">Reference proteome</keyword>
<name>A0A8J5V5N9_ZIZPA</name>
<dbReference type="AlphaFoldDB" id="A0A8J5V5N9"/>
<evidence type="ECO:0000313" key="1">
    <source>
        <dbReference type="EMBL" id="KAG8061217.1"/>
    </source>
</evidence>
<protein>
    <submittedName>
        <fullName evidence="1">Uncharacterized protein</fullName>
    </submittedName>
</protein>
<gene>
    <name evidence="1" type="ORF">GUJ93_ZPchr0003g17383</name>
</gene>
<reference evidence="1" key="1">
    <citation type="journal article" date="2021" name="bioRxiv">
        <title>Whole Genome Assembly and Annotation of Northern Wild Rice, Zizania palustris L., Supports a Whole Genome Duplication in the Zizania Genus.</title>
        <authorList>
            <person name="Haas M."/>
            <person name="Kono T."/>
            <person name="Macchietto M."/>
            <person name="Millas R."/>
            <person name="McGilp L."/>
            <person name="Shao M."/>
            <person name="Duquette J."/>
            <person name="Hirsch C.N."/>
            <person name="Kimball J."/>
        </authorList>
    </citation>
    <scope>NUCLEOTIDE SEQUENCE</scope>
    <source>
        <tissue evidence="1">Fresh leaf tissue</tissue>
    </source>
</reference>
<dbReference type="EMBL" id="JAAALK010000286">
    <property type="protein sequence ID" value="KAG8061217.1"/>
    <property type="molecule type" value="Genomic_DNA"/>
</dbReference>
<accession>A0A8J5V5N9</accession>
<proteinExistence type="predicted"/>
<sequence length="117" mass="12919">MPFSTLVHLPAHPRESESCAAPARMAVPPCNSSSAACSAWRRPVLARRKPGTAARPQSCILTRFQAPRSVALLWSAWPRACTLAIGEHPRTLSDRPPIFPNAPNFFTFYFTGKQVYP</sequence>